<evidence type="ECO:0000256" key="6">
    <source>
        <dbReference type="ARBA" id="ARBA00022797"/>
    </source>
</evidence>
<dbReference type="AlphaFoldDB" id="A0A1I2MHR0"/>
<sequence length="324" mass="34310">MTSTPDARKANPMSLAVCTVSHSPLMARNEPAPGVRDRVEAAFAEARAFIGDFAPDVVVVLAPDHYNGFLYDMMPPFCIGTEARSVGDYGYEEGPLRVDRDLAQFLASAALAAGIDVAVSERMHVDHGFTQPLTLLFGGIAAVPTVPVFINSVAEPLGPVSRARLLGAALGRAAAGLDKRVLFLGSGGLSHDPPVPALAGATPEVAERLISGRNPTREQRAERETRVTAAAREFAAGTLPLQPLNPEWDRALLDVLASGELEELDSWSNESFVTQAGHSSHEVRTSIAAYAALAAAGPYVVTQSFYEPIPEWIAGFAITTARPA</sequence>
<reference evidence="13" key="1">
    <citation type="submission" date="2016-10" db="EMBL/GenBank/DDBJ databases">
        <authorList>
            <person name="Varghese N."/>
            <person name="Submissions S."/>
        </authorList>
    </citation>
    <scope>NUCLEOTIDE SEQUENCE [LARGE SCALE GENOMIC DNA]</scope>
    <source>
        <strain evidence="13">DSM 46838</strain>
    </source>
</reference>
<keyword evidence="6 10" id="KW-0058">Aromatic hydrocarbons catabolism</keyword>
<dbReference type="Proteomes" id="UP000198589">
    <property type="component" value="Unassembled WGS sequence"/>
</dbReference>
<evidence type="ECO:0000256" key="5">
    <source>
        <dbReference type="ARBA" id="ARBA00011881"/>
    </source>
</evidence>
<dbReference type="Pfam" id="PF02900">
    <property type="entry name" value="LigB"/>
    <property type="match status" value="1"/>
</dbReference>
<evidence type="ECO:0000256" key="1">
    <source>
        <dbReference type="ARBA" id="ARBA00001748"/>
    </source>
</evidence>
<evidence type="ECO:0000313" key="12">
    <source>
        <dbReference type="EMBL" id="SFF90558.1"/>
    </source>
</evidence>
<dbReference type="Gene3D" id="3.40.830.10">
    <property type="entry name" value="LigB-like"/>
    <property type="match status" value="1"/>
</dbReference>
<comment type="catalytic activity">
    <reaction evidence="1 10">
        <text>(2E)-3-(2,3-dihydroxyphenyl)prop-2-enoate + O2 = (2Z,4E,7E)-2-hydroxy-6-oxonona-2,4,7-trienedioate + H(+)</text>
        <dbReference type="Rhea" id="RHEA:25054"/>
        <dbReference type="ChEBI" id="CHEBI:15378"/>
        <dbReference type="ChEBI" id="CHEBI:15379"/>
        <dbReference type="ChEBI" id="CHEBI:58642"/>
        <dbReference type="ChEBI" id="CHEBI:66888"/>
        <dbReference type="EC" id="1.13.11.16"/>
    </reaction>
</comment>
<evidence type="ECO:0000256" key="4">
    <source>
        <dbReference type="ARBA" id="ARBA00007030"/>
    </source>
</evidence>
<evidence type="ECO:0000259" key="11">
    <source>
        <dbReference type="Pfam" id="PF02900"/>
    </source>
</evidence>
<keyword evidence="8 10" id="KW-0560">Oxidoreductase</keyword>
<comment type="pathway">
    <text evidence="3 10">Aromatic compound metabolism; 3-phenylpropanoate degradation.</text>
</comment>
<comment type="similarity">
    <text evidence="4 10">Belongs to the LigB/MhpB extradiol dioxygenase family.</text>
</comment>
<dbReference type="STRING" id="1798228.SAMN05216574_13210"/>
<feature type="active site" description="Proton donor" evidence="10">
    <location>
        <position position="127"/>
    </location>
</feature>
<comment type="function">
    <text evidence="10">Catalyzes the non-heme iron(II)-dependent oxidative cleavage of 2,3-dihydroxyphenylpropionic acid and 2,3-dihydroxicinnamic acid into 2-hydroxy-6-ketononadienedioate and 2-hydroxy-6-ketononatrienedioate, respectively.</text>
</comment>
<evidence type="ECO:0000256" key="7">
    <source>
        <dbReference type="ARBA" id="ARBA00022964"/>
    </source>
</evidence>
<dbReference type="InterPro" id="IPR023789">
    <property type="entry name" value="DHPP/DHXA_dioxygenase"/>
</dbReference>
<accession>A0A1I2MHR0</accession>
<dbReference type="HAMAP" id="MF_01653">
    <property type="entry name" value="MhpB"/>
    <property type="match status" value="1"/>
</dbReference>
<keyword evidence="13" id="KW-1185">Reference proteome</keyword>
<dbReference type="GO" id="GO:0047070">
    <property type="term" value="F:3-carboxyethylcatechol 2,3-dioxygenase activity"/>
    <property type="evidence" value="ECO:0007669"/>
    <property type="project" value="UniProtKB-UniRule"/>
</dbReference>
<dbReference type="InterPro" id="IPR004183">
    <property type="entry name" value="Xdiol_dOase_suB"/>
</dbReference>
<dbReference type="NCBIfam" id="NF009910">
    <property type="entry name" value="PRK13370.1-4"/>
    <property type="match status" value="1"/>
</dbReference>
<feature type="domain" description="Extradiol ring-cleavage dioxygenase class III enzyme subunit B" evidence="11">
    <location>
        <begin position="19"/>
        <end position="316"/>
    </location>
</feature>
<dbReference type="EMBL" id="FOND01000032">
    <property type="protein sequence ID" value="SFF90558.1"/>
    <property type="molecule type" value="Genomic_DNA"/>
</dbReference>
<comment type="subunit">
    <text evidence="5 10">Homotetramer.</text>
</comment>
<dbReference type="GO" id="GO:0019380">
    <property type="term" value="P:3-phenylpropionate catabolic process"/>
    <property type="evidence" value="ECO:0007669"/>
    <property type="project" value="UniProtKB-UniRule"/>
</dbReference>
<protein>
    <recommendedName>
        <fullName evidence="10">2,3-dihydroxyphenylpropionate/2,3-dihydroxicinnamic acid 1,2-dioxygenase</fullName>
        <ecNumber evidence="10">1.13.11.16</ecNumber>
    </recommendedName>
    <alternativeName>
        <fullName evidence="10">3-carboxyethylcatechol 2,3-dioxygenase</fullName>
    </alternativeName>
</protein>
<evidence type="ECO:0000256" key="2">
    <source>
        <dbReference type="ARBA" id="ARBA00001843"/>
    </source>
</evidence>
<organism evidence="12 13">
    <name type="scientific">Blastococcus tunisiensis</name>
    <dbReference type="NCBI Taxonomy" id="1798228"/>
    <lineage>
        <taxon>Bacteria</taxon>
        <taxon>Bacillati</taxon>
        <taxon>Actinomycetota</taxon>
        <taxon>Actinomycetes</taxon>
        <taxon>Geodermatophilales</taxon>
        <taxon>Geodermatophilaceae</taxon>
        <taxon>Blastococcus</taxon>
    </lineage>
</organism>
<evidence type="ECO:0000256" key="10">
    <source>
        <dbReference type="HAMAP-Rule" id="MF_01653"/>
    </source>
</evidence>
<comment type="catalytic activity">
    <reaction evidence="2 10">
        <text>3-(2,3-dihydroxyphenyl)propanoate + O2 = (2Z,4E)-2-hydroxy-6-oxonona-2,4-dienedioate + H(+)</text>
        <dbReference type="Rhea" id="RHEA:23840"/>
        <dbReference type="ChEBI" id="CHEBI:15378"/>
        <dbReference type="ChEBI" id="CHEBI:15379"/>
        <dbReference type="ChEBI" id="CHEBI:46951"/>
        <dbReference type="ChEBI" id="CHEBI:66887"/>
        <dbReference type="EC" id="1.13.11.16"/>
    </reaction>
</comment>
<evidence type="ECO:0000256" key="9">
    <source>
        <dbReference type="ARBA" id="ARBA00023004"/>
    </source>
</evidence>
<dbReference type="UniPathway" id="UPA00714"/>
<dbReference type="GO" id="GO:0008198">
    <property type="term" value="F:ferrous iron binding"/>
    <property type="evidence" value="ECO:0007669"/>
    <property type="project" value="InterPro"/>
</dbReference>
<comment type="cofactor">
    <cofactor evidence="10">
        <name>Fe(2+)</name>
        <dbReference type="ChEBI" id="CHEBI:29033"/>
    </cofactor>
</comment>
<proteinExistence type="inferred from homology"/>
<evidence type="ECO:0000256" key="8">
    <source>
        <dbReference type="ARBA" id="ARBA00023002"/>
    </source>
</evidence>
<keyword evidence="7 10" id="KW-0223">Dioxygenase</keyword>
<keyword evidence="9 10" id="KW-0408">Iron</keyword>
<dbReference type="EC" id="1.13.11.16" evidence="10"/>
<gene>
    <name evidence="10" type="primary">mhpB</name>
    <name evidence="12" type="ORF">SAMN05216574_13210</name>
</gene>
<name>A0A1I2MHR0_9ACTN</name>
<dbReference type="SUPFAM" id="SSF53213">
    <property type="entry name" value="LigB-like"/>
    <property type="match status" value="1"/>
</dbReference>
<evidence type="ECO:0000256" key="3">
    <source>
        <dbReference type="ARBA" id="ARBA00005207"/>
    </source>
</evidence>
<feature type="active site" description="Proton acceptor" evidence="10">
    <location>
        <position position="191"/>
    </location>
</feature>
<evidence type="ECO:0000313" key="13">
    <source>
        <dbReference type="Proteomes" id="UP000198589"/>
    </source>
</evidence>